<dbReference type="PROSITE" id="PS51126">
    <property type="entry name" value="DILUTE"/>
    <property type="match status" value="1"/>
</dbReference>
<evidence type="ECO:0000259" key="2">
    <source>
        <dbReference type="PROSITE" id="PS50011"/>
    </source>
</evidence>
<dbReference type="SUPFAM" id="SSF56112">
    <property type="entry name" value="Protein kinase-like (PK-like)"/>
    <property type="match status" value="1"/>
</dbReference>
<evidence type="ECO:0000313" key="4">
    <source>
        <dbReference type="EMBL" id="KAG5399722.1"/>
    </source>
</evidence>
<dbReference type="Gene3D" id="1.10.510.10">
    <property type="entry name" value="Transferase(Phosphotransferase) domain 1"/>
    <property type="match status" value="1"/>
</dbReference>
<proteinExistence type="predicted"/>
<dbReference type="Pfam" id="PF01843">
    <property type="entry name" value="DIL"/>
    <property type="match status" value="1"/>
</dbReference>
<dbReference type="InterPro" id="IPR021827">
    <property type="entry name" value="Nup186/Nup192/Nup205"/>
</dbReference>
<dbReference type="InterPro" id="IPR011009">
    <property type="entry name" value="Kinase-like_dom_sf"/>
</dbReference>
<dbReference type="PROSITE" id="PS00108">
    <property type="entry name" value="PROTEIN_KINASE_ST"/>
    <property type="match status" value="1"/>
</dbReference>
<dbReference type="PANTHER" id="PTHR31344">
    <property type="entry name" value="NUCLEAR PORE COMPLEX PROTEIN NUP205"/>
    <property type="match status" value="1"/>
</dbReference>
<organism evidence="4 5">
    <name type="scientific">Brassica rapa subsp. trilocularis</name>
    <dbReference type="NCBI Taxonomy" id="1813537"/>
    <lineage>
        <taxon>Eukaryota</taxon>
        <taxon>Viridiplantae</taxon>
        <taxon>Streptophyta</taxon>
        <taxon>Embryophyta</taxon>
        <taxon>Tracheophyta</taxon>
        <taxon>Spermatophyta</taxon>
        <taxon>Magnoliopsida</taxon>
        <taxon>eudicotyledons</taxon>
        <taxon>Gunneridae</taxon>
        <taxon>Pentapetalae</taxon>
        <taxon>rosids</taxon>
        <taxon>malvids</taxon>
        <taxon>Brassicales</taxon>
        <taxon>Brassicaceae</taxon>
        <taxon>Brassiceae</taxon>
        <taxon>Brassica</taxon>
    </lineage>
</organism>
<dbReference type="InterPro" id="IPR002710">
    <property type="entry name" value="Dilute_dom"/>
</dbReference>
<gene>
    <name evidence="4" type="primary">A04p003550.1_BraROA</name>
    <name evidence="4" type="ORF">IGI04_014329</name>
</gene>
<sequence>MMKGRTSNTVQSNRPTKNGRRDQKPQKKNGATRASEQERLKSLEAKEESKVSESVSLTTTQADDNTVNGSSESHPESESSEVAKKQETVNGLVKDFDDDKRADLLVEEVQEDASDNGISSGSEKEASEDEEALKQKVESLETRIEKLEDELREVAALEISLYSVVPDHSSSAHKLHTPARRVSRLYIHACKHWSQEKRATVARNTVSGLILAAKSCGNDVSRLTFWLSNIITLREITSHAFTQTSKSNGSETFTAALKKVEFWIFSRIVESVWWQVFTPHMQSPENDGKTNEKLKGDQEQGSFSISLWQNAFKAALSRLCPTRGEGHECGCLPILSKMVMEKCIARVDVAMFNAILRESEHQIPTDPVSDPILDSKVLPITAGDLSFGSGAQLKNAIGNWCRCLAEDSVEEDEKYFSLLNELSDLLMLPKDMLMDLSVREEVCPSISLPLIKRILCNFTPDEFCPDHVPGAVLEELNAESVAEQKLSGVSFPYASSPVTYVPPSSINVGDISRMSRNASVIQRKGYTSDEELDELDSPLTFVIDKVYVSLSSGHNGKVKQQDEQVGEVVENARYELLRESISDQKLSGVTFPYAAPPVTYIPPTSTNVAKKISEVGGDMSRNASVIQRKGYTSDEELDELDSPLTFVIDKFYVSLNSGHNGKVKQQDEQVGEVVENEKDKARKCFLENGSMFLEQLIADCNGISNPIRMFSSDQISKATNQFDPMCSLPHISPYFTWYKGVIEGRSYLIKRFIHPVVGEEERAYSDIAFSSNSLVLVSIFLFRALNIRGSVGSEDGPLLPWNVHLKIAKEVATAITYLHTAFPRIILHRDIKAANVFLDKNWKASLTDFSSAVTLPEGYVDSYYLATGIVTEYSDVFSFGILMLVLLLGRPQLLPDGHSDFRTSVLDYVKDLRERGEPVEFGGDMRPGQMNMLLDLALRYCEERNEDRPKMISKPQRKLYRLSLTHNGDGILEKEEGEGQGEKVVSKKWKHVSCATYSRQ</sequence>
<feature type="region of interest" description="Disordered" evidence="1">
    <location>
        <begin position="108"/>
        <end position="133"/>
    </location>
</feature>
<dbReference type="Pfam" id="PF00069">
    <property type="entry name" value="Pkinase"/>
    <property type="match status" value="1"/>
</dbReference>
<accession>A0ABQ7MLW6</accession>
<protein>
    <recommendedName>
        <fullName evidence="6">Protein kinase domain-containing protein</fullName>
    </recommendedName>
</protein>
<dbReference type="InterPro" id="IPR008271">
    <property type="entry name" value="Ser/Thr_kinase_AS"/>
</dbReference>
<dbReference type="InterPro" id="IPR000719">
    <property type="entry name" value="Prot_kinase_dom"/>
</dbReference>
<feature type="compositionally biased region" description="Polar residues" evidence="1">
    <location>
        <begin position="1"/>
        <end position="16"/>
    </location>
</feature>
<evidence type="ECO:0000256" key="1">
    <source>
        <dbReference type="SAM" id="MobiDB-lite"/>
    </source>
</evidence>
<feature type="compositionally biased region" description="Basic and acidic residues" evidence="1">
    <location>
        <begin position="35"/>
        <end position="51"/>
    </location>
</feature>
<dbReference type="PROSITE" id="PS50011">
    <property type="entry name" value="PROTEIN_KINASE_DOM"/>
    <property type="match status" value="1"/>
</dbReference>
<evidence type="ECO:0000313" key="5">
    <source>
        <dbReference type="Proteomes" id="UP000823674"/>
    </source>
</evidence>
<comment type="caution">
    <text evidence="4">The sequence shown here is derived from an EMBL/GenBank/DDBJ whole genome shotgun (WGS) entry which is preliminary data.</text>
</comment>
<feature type="region of interest" description="Disordered" evidence="1">
    <location>
        <begin position="1"/>
        <end position="96"/>
    </location>
</feature>
<evidence type="ECO:0008006" key="6">
    <source>
        <dbReference type="Google" id="ProtNLM"/>
    </source>
</evidence>
<dbReference type="SMART" id="SM00220">
    <property type="entry name" value="S_TKc"/>
    <property type="match status" value="1"/>
</dbReference>
<reference evidence="4 5" key="1">
    <citation type="submission" date="2021-03" db="EMBL/GenBank/DDBJ databases">
        <authorList>
            <person name="King G.J."/>
            <person name="Bancroft I."/>
            <person name="Baten A."/>
            <person name="Bloomfield J."/>
            <person name="Borpatragohain P."/>
            <person name="He Z."/>
            <person name="Irish N."/>
            <person name="Irwin J."/>
            <person name="Liu K."/>
            <person name="Mauleon R.P."/>
            <person name="Moore J."/>
            <person name="Morris R."/>
            <person name="Ostergaard L."/>
            <person name="Wang B."/>
            <person name="Wells R."/>
        </authorList>
    </citation>
    <scope>NUCLEOTIDE SEQUENCE [LARGE SCALE GENOMIC DNA]</scope>
    <source>
        <strain evidence="4">R-o-18</strain>
        <tissue evidence="4">Leaf</tissue>
    </source>
</reference>
<dbReference type="PANTHER" id="PTHR31344:SF14">
    <property type="entry name" value="NUCLEOLAR-LIKE PROTEIN"/>
    <property type="match status" value="1"/>
</dbReference>
<feature type="domain" description="Protein kinase" evidence="2">
    <location>
        <begin position="649"/>
        <end position="960"/>
    </location>
</feature>
<name>A0ABQ7MLW6_BRACM</name>
<dbReference type="EMBL" id="JADBGQ010000004">
    <property type="protein sequence ID" value="KAG5399722.1"/>
    <property type="molecule type" value="Genomic_DNA"/>
</dbReference>
<keyword evidence="5" id="KW-1185">Reference proteome</keyword>
<dbReference type="Proteomes" id="UP000823674">
    <property type="component" value="Chromosome A04"/>
</dbReference>
<feature type="compositionally biased region" description="Basic and acidic residues" evidence="1">
    <location>
        <begin position="73"/>
        <end position="87"/>
    </location>
</feature>
<feature type="domain" description="Dilute" evidence="3">
    <location>
        <begin position="199"/>
        <end position="483"/>
    </location>
</feature>
<evidence type="ECO:0000259" key="3">
    <source>
        <dbReference type="PROSITE" id="PS51126"/>
    </source>
</evidence>